<dbReference type="GO" id="GO:0031460">
    <property type="term" value="P:glycine betaine transport"/>
    <property type="evidence" value="ECO:0007669"/>
    <property type="project" value="TreeGrafter"/>
</dbReference>
<dbReference type="GO" id="GO:0015199">
    <property type="term" value="F:amino-acid betaine transmembrane transporter activity"/>
    <property type="evidence" value="ECO:0007669"/>
    <property type="project" value="TreeGrafter"/>
</dbReference>
<dbReference type="EMBL" id="SHAG01000001">
    <property type="protein sequence ID" value="RZO77713.1"/>
    <property type="molecule type" value="Genomic_DNA"/>
</dbReference>
<dbReference type="InterPro" id="IPR045324">
    <property type="entry name" value="Small_multidrug_res"/>
</dbReference>
<feature type="transmembrane region" description="Helical" evidence="9">
    <location>
        <begin position="5"/>
        <end position="24"/>
    </location>
</feature>
<dbReference type="SUPFAM" id="SSF103481">
    <property type="entry name" value="Multidrug resistance efflux transporter EmrE"/>
    <property type="match status" value="1"/>
</dbReference>
<evidence type="ECO:0000256" key="7">
    <source>
        <dbReference type="ARBA" id="ARBA00038032"/>
    </source>
</evidence>
<feature type="transmembrane region" description="Helical" evidence="9">
    <location>
        <begin position="85"/>
        <end position="104"/>
    </location>
</feature>
<dbReference type="PANTHER" id="PTHR30561">
    <property type="entry name" value="SMR FAMILY PROTON-DEPENDENT DRUG EFFLUX TRANSPORTER SUGE"/>
    <property type="match status" value="1"/>
</dbReference>
<accession>A0A520S5F7</accession>
<keyword evidence="2" id="KW-0813">Transport</keyword>
<keyword evidence="5 9" id="KW-1133">Transmembrane helix</keyword>
<dbReference type="InterPro" id="IPR037185">
    <property type="entry name" value="EmrE-like"/>
</dbReference>
<keyword evidence="6 9" id="KW-0472">Membrane</keyword>
<evidence type="ECO:0000256" key="6">
    <source>
        <dbReference type="ARBA" id="ARBA00023136"/>
    </source>
</evidence>
<dbReference type="InterPro" id="IPR000390">
    <property type="entry name" value="Small_drug/metabolite_transptr"/>
</dbReference>
<protein>
    <submittedName>
        <fullName evidence="10">Multidrug efflux SMR transporter</fullName>
    </submittedName>
</protein>
<evidence type="ECO:0000256" key="8">
    <source>
        <dbReference type="RuleBase" id="RU003942"/>
    </source>
</evidence>
<reference evidence="10 11" key="1">
    <citation type="submission" date="2019-02" db="EMBL/GenBank/DDBJ databases">
        <title>Prokaryotic population dynamics and viral predation in marine succession experiment using metagenomics: the confinement effect.</title>
        <authorList>
            <person name="Haro-Moreno J.M."/>
            <person name="Rodriguez-Valera F."/>
            <person name="Lopez-Perez M."/>
        </authorList>
    </citation>
    <scope>NUCLEOTIDE SEQUENCE [LARGE SCALE GENOMIC DNA]</scope>
    <source>
        <strain evidence="10">MED-G157</strain>
    </source>
</reference>
<dbReference type="PANTHER" id="PTHR30561:SF1">
    <property type="entry name" value="MULTIDRUG TRANSPORTER EMRE"/>
    <property type="match status" value="1"/>
</dbReference>
<evidence type="ECO:0000313" key="11">
    <source>
        <dbReference type="Proteomes" id="UP000316199"/>
    </source>
</evidence>
<organism evidence="10 11">
    <name type="scientific">OM182 bacterium</name>
    <dbReference type="NCBI Taxonomy" id="2510334"/>
    <lineage>
        <taxon>Bacteria</taxon>
        <taxon>Pseudomonadati</taxon>
        <taxon>Pseudomonadota</taxon>
        <taxon>Gammaproteobacteria</taxon>
        <taxon>OMG group</taxon>
        <taxon>OM182 clade</taxon>
    </lineage>
</organism>
<evidence type="ECO:0000313" key="10">
    <source>
        <dbReference type="EMBL" id="RZO77713.1"/>
    </source>
</evidence>
<comment type="similarity">
    <text evidence="7 8">Belongs to the drug/metabolite transporter (DMT) superfamily. Small multidrug resistance (SMR) (TC 2.A.7.1) family.</text>
</comment>
<evidence type="ECO:0000256" key="9">
    <source>
        <dbReference type="SAM" id="Phobius"/>
    </source>
</evidence>
<dbReference type="Gene3D" id="1.10.3730.20">
    <property type="match status" value="1"/>
</dbReference>
<name>A0A520S5F7_9GAMM</name>
<evidence type="ECO:0000256" key="4">
    <source>
        <dbReference type="ARBA" id="ARBA00022692"/>
    </source>
</evidence>
<evidence type="ECO:0000256" key="1">
    <source>
        <dbReference type="ARBA" id="ARBA00004651"/>
    </source>
</evidence>
<proteinExistence type="inferred from homology"/>
<dbReference type="Proteomes" id="UP000316199">
    <property type="component" value="Unassembled WGS sequence"/>
</dbReference>
<gene>
    <name evidence="10" type="ORF">EVA68_00355</name>
</gene>
<evidence type="ECO:0000256" key="5">
    <source>
        <dbReference type="ARBA" id="ARBA00022989"/>
    </source>
</evidence>
<evidence type="ECO:0000256" key="3">
    <source>
        <dbReference type="ARBA" id="ARBA00022475"/>
    </source>
</evidence>
<keyword evidence="4 8" id="KW-0812">Transmembrane</keyword>
<feature type="transmembrane region" description="Helical" evidence="9">
    <location>
        <begin position="57"/>
        <end position="79"/>
    </location>
</feature>
<dbReference type="Pfam" id="PF00893">
    <property type="entry name" value="Multi_Drug_Res"/>
    <property type="match status" value="1"/>
</dbReference>
<dbReference type="GO" id="GO:0015297">
    <property type="term" value="F:antiporter activity"/>
    <property type="evidence" value="ECO:0007669"/>
    <property type="project" value="TreeGrafter"/>
</dbReference>
<comment type="caution">
    <text evidence="10">The sequence shown here is derived from an EMBL/GenBank/DDBJ whole genome shotgun (WGS) entry which is preliminary data.</text>
</comment>
<comment type="subcellular location">
    <subcellularLocation>
        <location evidence="1 8">Cell membrane</location>
        <topology evidence="1 8">Multi-pass membrane protein</topology>
    </subcellularLocation>
</comment>
<feature type="transmembrane region" description="Helical" evidence="9">
    <location>
        <begin position="30"/>
        <end position="50"/>
    </location>
</feature>
<dbReference type="GO" id="GO:0005886">
    <property type="term" value="C:plasma membrane"/>
    <property type="evidence" value="ECO:0007669"/>
    <property type="project" value="UniProtKB-SubCell"/>
</dbReference>
<evidence type="ECO:0000256" key="2">
    <source>
        <dbReference type="ARBA" id="ARBA00022448"/>
    </source>
</evidence>
<dbReference type="AlphaFoldDB" id="A0A520S5F7"/>
<keyword evidence="3" id="KW-1003">Cell membrane</keyword>
<sequence length="109" mass="12092">MNPYIILFAAIASEVLGTMLLPASQNFTKVFPSCMLLVSYCFSFYCLALLSQKLPLAIIYASWAGLGVFSVAILSYIFYKQPLSWQTIIGLMFIIIGVTLVNFYKGNPS</sequence>
<dbReference type="GO" id="GO:0015220">
    <property type="term" value="F:choline transmembrane transporter activity"/>
    <property type="evidence" value="ECO:0007669"/>
    <property type="project" value="TreeGrafter"/>
</dbReference>